<evidence type="ECO:0000313" key="2">
    <source>
        <dbReference type="EMBL" id="CAG8518709.1"/>
    </source>
</evidence>
<dbReference type="Proteomes" id="UP000789901">
    <property type="component" value="Unassembled WGS sequence"/>
</dbReference>
<reference evidence="2 3" key="1">
    <citation type="submission" date="2021-06" db="EMBL/GenBank/DDBJ databases">
        <authorList>
            <person name="Kallberg Y."/>
            <person name="Tangrot J."/>
            <person name="Rosling A."/>
        </authorList>
    </citation>
    <scope>NUCLEOTIDE SEQUENCE [LARGE SCALE GENOMIC DNA]</scope>
    <source>
        <strain evidence="2 3">120-4 pot B 10/14</strain>
    </source>
</reference>
<evidence type="ECO:0000313" key="3">
    <source>
        <dbReference type="Proteomes" id="UP000789901"/>
    </source>
</evidence>
<proteinExistence type="predicted"/>
<feature type="region of interest" description="Disordered" evidence="1">
    <location>
        <begin position="83"/>
        <end position="104"/>
    </location>
</feature>
<organism evidence="2 3">
    <name type="scientific">Gigaspora margarita</name>
    <dbReference type="NCBI Taxonomy" id="4874"/>
    <lineage>
        <taxon>Eukaryota</taxon>
        <taxon>Fungi</taxon>
        <taxon>Fungi incertae sedis</taxon>
        <taxon>Mucoromycota</taxon>
        <taxon>Glomeromycotina</taxon>
        <taxon>Glomeromycetes</taxon>
        <taxon>Diversisporales</taxon>
        <taxon>Gigasporaceae</taxon>
        <taxon>Gigaspora</taxon>
    </lineage>
</organism>
<gene>
    <name evidence="2" type="ORF">GMARGA_LOCUS3043</name>
</gene>
<sequence>MYRAIHKAYSTKNLTKHKEYIIDYLITSWYQNFLDNTILMIDSILKRHTDCINFNNIYTPNTIITKPKEIKEIIRTYFLLGHSQTPPITTSKINKKDTTTPTQY</sequence>
<accession>A0ABM8W3Y4</accession>
<evidence type="ECO:0000256" key="1">
    <source>
        <dbReference type="SAM" id="MobiDB-lite"/>
    </source>
</evidence>
<name>A0ABM8W3Y4_GIGMA</name>
<comment type="caution">
    <text evidence="2">The sequence shown here is derived from an EMBL/GenBank/DDBJ whole genome shotgun (WGS) entry which is preliminary data.</text>
</comment>
<protein>
    <submittedName>
        <fullName evidence="2">18999_t:CDS:1</fullName>
    </submittedName>
</protein>
<keyword evidence="3" id="KW-1185">Reference proteome</keyword>
<dbReference type="EMBL" id="CAJVQB010001049">
    <property type="protein sequence ID" value="CAG8518709.1"/>
    <property type="molecule type" value="Genomic_DNA"/>
</dbReference>
<feature type="compositionally biased region" description="Polar residues" evidence="1">
    <location>
        <begin position="83"/>
        <end position="92"/>
    </location>
</feature>